<keyword evidence="2" id="KW-1185">Reference proteome</keyword>
<dbReference type="EMBL" id="JBHSHJ010000001">
    <property type="protein sequence ID" value="MFC4787551.1"/>
    <property type="molecule type" value="Genomic_DNA"/>
</dbReference>
<evidence type="ECO:0000313" key="2">
    <source>
        <dbReference type="Proteomes" id="UP001596001"/>
    </source>
</evidence>
<dbReference type="InterPro" id="IPR024079">
    <property type="entry name" value="MetalloPept_cat_dom_sf"/>
</dbReference>
<protein>
    <submittedName>
        <fullName evidence="1">Reprolysin-like metallopeptidase</fullName>
    </submittedName>
</protein>
<evidence type="ECO:0000313" key="1">
    <source>
        <dbReference type="EMBL" id="MFC4787551.1"/>
    </source>
</evidence>
<sequence length="394" mass="41897">MDGETAEPVTAFNSTQQQATRQILQHASLLTGIVFNEVSSSALADVHFAATNLQGANIAGLTSAYYRYRSDWNNVLTELNAETLVYLDNVEQASINQQPVAGSIGYEVLLHEIGHMLGLGHPFDTEYALPTAEDHTDNTVMSYTWRGSYKSVFQAYDVITLDWLYGRDGLGGTWGQNSTHGSTLSLPNSTLSQPGTLQNDRLVSSSANEAFDGLQGTDTVVLDGVRADYTLTRQGTGWTLQDSTLGRDGTDTLQQIERLQFTDTSLALDLDGAAGTTARLIGAMLGAEGLEHANWVGAVLHAVDSGLSGTPLNLLALQAVLGPHPSHAQIVTHLYYQLYHSTPSTSTLQALSAALDAQQYTPAELVAWAAASDTNAANIGLAGLSAQGLAFVPA</sequence>
<reference evidence="2" key="1">
    <citation type="journal article" date="2019" name="Int. J. Syst. Evol. Microbiol.">
        <title>The Global Catalogue of Microorganisms (GCM) 10K type strain sequencing project: providing services to taxonomists for standard genome sequencing and annotation.</title>
        <authorList>
            <consortium name="The Broad Institute Genomics Platform"/>
            <consortium name="The Broad Institute Genome Sequencing Center for Infectious Disease"/>
            <person name="Wu L."/>
            <person name="Ma J."/>
        </authorList>
    </citation>
    <scope>NUCLEOTIDE SEQUENCE [LARGE SCALE GENOMIC DNA]</scope>
    <source>
        <strain evidence="2">CCUG 49452</strain>
    </source>
</reference>
<gene>
    <name evidence="1" type="ORF">ACFO6X_00885</name>
</gene>
<organism evidence="1 2">
    <name type="scientific">Giesbergeria sinuosa</name>
    <dbReference type="NCBI Taxonomy" id="80883"/>
    <lineage>
        <taxon>Bacteria</taxon>
        <taxon>Pseudomonadati</taxon>
        <taxon>Pseudomonadota</taxon>
        <taxon>Betaproteobacteria</taxon>
        <taxon>Burkholderiales</taxon>
        <taxon>Comamonadaceae</taxon>
        <taxon>Giesbergeria</taxon>
    </lineage>
</organism>
<proteinExistence type="predicted"/>
<dbReference type="Gene3D" id="3.40.390.10">
    <property type="entry name" value="Collagenase (Catalytic Domain)"/>
    <property type="match status" value="1"/>
</dbReference>
<dbReference type="SUPFAM" id="SSF55486">
    <property type="entry name" value="Metalloproteases ('zincins'), catalytic domain"/>
    <property type="match status" value="1"/>
</dbReference>
<dbReference type="RefSeq" id="WP_382429109.1">
    <property type="nucleotide sequence ID" value="NZ_JBHSHJ010000001.1"/>
</dbReference>
<dbReference type="Proteomes" id="UP001596001">
    <property type="component" value="Unassembled WGS sequence"/>
</dbReference>
<comment type="caution">
    <text evidence="1">The sequence shown here is derived from an EMBL/GenBank/DDBJ whole genome shotgun (WGS) entry which is preliminary data.</text>
</comment>
<accession>A0ABV9Q8Y6</accession>
<name>A0ABV9Q8Y6_9BURK</name>